<comment type="catalytic activity">
    <reaction evidence="11">
        <text>(2R)-2,3-dihydroxy-3-methylbutanoate = 3-methyl-2-oxobutanoate + H2O</text>
        <dbReference type="Rhea" id="RHEA:24809"/>
        <dbReference type="ChEBI" id="CHEBI:11851"/>
        <dbReference type="ChEBI" id="CHEBI:15377"/>
        <dbReference type="ChEBI" id="CHEBI:49072"/>
        <dbReference type="EC" id="4.2.1.9"/>
    </reaction>
    <physiologicalReaction direction="left-to-right" evidence="11">
        <dbReference type="Rhea" id="RHEA:24810"/>
    </physiologicalReaction>
</comment>
<dbReference type="PANTHER" id="PTHR43661:SF3">
    <property type="entry name" value="D-XYLONATE DEHYDRATASE YAGF-RELATED"/>
    <property type="match status" value="1"/>
</dbReference>
<dbReference type="GO" id="GO:0009097">
    <property type="term" value="P:isoleucine biosynthetic process"/>
    <property type="evidence" value="ECO:0007669"/>
    <property type="project" value="UniProtKB-UniRule"/>
</dbReference>
<keyword evidence="7 15" id="KW-0408">Iron</keyword>
<organism evidence="18 19">
    <name type="scientific">Tepidimicrobium xylanilyticum</name>
    <dbReference type="NCBI Taxonomy" id="1123352"/>
    <lineage>
        <taxon>Bacteria</taxon>
        <taxon>Bacillati</taxon>
        <taxon>Bacillota</taxon>
        <taxon>Tissierellia</taxon>
        <taxon>Tissierellales</taxon>
        <taxon>Tepidimicrobiaceae</taxon>
        <taxon>Tepidimicrobium</taxon>
    </lineage>
</organism>
<comment type="pathway">
    <text evidence="13 15">Amino-acid biosynthesis; L-isoleucine biosynthesis; L-isoleucine from 2-oxobutanoate: step 3/4.</text>
</comment>
<evidence type="ECO:0000256" key="12">
    <source>
        <dbReference type="ARBA" id="ARBA00029436"/>
    </source>
</evidence>
<evidence type="ECO:0000256" key="8">
    <source>
        <dbReference type="ARBA" id="ARBA00023014"/>
    </source>
</evidence>
<keyword evidence="6 15" id="KW-0460">Magnesium</keyword>
<dbReference type="PANTHER" id="PTHR43661">
    <property type="entry name" value="D-XYLONATE DEHYDRATASE"/>
    <property type="match status" value="1"/>
</dbReference>
<dbReference type="EMBL" id="FNNG01000001">
    <property type="protein sequence ID" value="SDW08125.1"/>
    <property type="molecule type" value="Genomic_DNA"/>
</dbReference>
<dbReference type="FunFam" id="3.50.30.80:FF:000001">
    <property type="entry name" value="Dihydroxy-acid dehydratase"/>
    <property type="match status" value="1"/>
</dbReference>
<dbReference type="Gene3D" id="3.50.30.80">
    <property type="entry name" value="IlvD/EDD C-terminal domain-like"/>
    <property type="match status" value="1"/>
</dbReference>
<dbReference type="GO" id="GO:0009099">
    <property type="term" value="P:L-valine biosynthetic process"/>
    <property type="evidence" value="ECO:0007669"/>
    <property type="project" value="UniProtKB-UniRule"/>
</dbReference>
<dbReference type="Pfam" id="PF00920">
    <property type="entry name" value="ILVD_EDD_N"/>
    <property type="match status" value="1"/>
</dbReference>
<evidence type="ECO:0000256" key="11">
    <source>
        <dbReference type="ARBA" id="ARBA00029304"/>
    </source>
</evidence>
<accession>A0A1H2QM10</accession>
<dbReference type="UniPathway" id="UPA00049">
    <property type="reaction ID" value="UER00061"/>
</dbReference>
<comment type="pathway">
    <text evidence="12 15">Amino-acid biosynthesis; L-valine biosynthesis; L-valine from pyruvate: step 3/4.</text>
</comment>
<dbReference type="SUPFAM" id="SSF52016">
    <property type="entry name" value="LeuD/IlvD-like"/>
    <property type="match status" value="1"/>
</dbReference>
<comment type="cofactor">
    <cofactor evidence="1 15">
        <name>Mg(2+)</name>
        <dbReference type="ChEBI" id="CHEBI:18420"/>
    </cofactor>
</comment>
<feature type="binding site" evidence="15">
    <location>
        <position position="122"/>
    </location>
    <ligand>
        <name>Mg(2+)</name>
        <dbReference type="ChEBI" id="CHEBI:18420"/>
    </ligand>
</feature>
<dbReference type="Proteomes" id="UP000198828">
    <property type="component" value="Unassembled WGS sequence"/>
</dbReference>
<feature type="binding site" evidence="15">
    <location>
        <position position="442"/>
    </location>
    <ligand>
        <name>Mg(2+)</name>
        <dbReference type="ChEBI" id="CHEBI:18420"/>
    </ligand>
</feature>
<evidence type="ECO:0000256" key="14">
    <source>
        <dbReference type="ARBA" id="ARBA00029490"/>
    </source>
</evidence>
<evidence type="ECO:0000256" key="7">
    <source>
        <dbReference type="ARBA" id="ARBA00023004"/>
    </source>
</evidence>
<dbReference type="GO" id="GO:0051537">
    <property type="term" value="F:2 iron, 2 sulfur cluster binding"/>
    <property type="evidence" value="ECO:0007669"/>
    <property type="project" value="UniProtKB-UniRule"/>
</dbReference>
<evidence type="ECO:0000256" key="15">
    <source>
        <dbReference type="HAMAP-Rule" id="MF_00012"/>
    </source>
</evidence>
<dbReference type="NCBIfam" id="NF002068">
    <property type="entry name" value="PRK00911.1"/>
    <property type="match status" value="1"/>
</dbReference>
<feature type="domain" description="Dihydroxy-acid/6-phosphogluconate dehydratase N-terminal" evidence="16">
    <location>
        <begin position="34"/>
        <end position="348"/>
    </location>
</feature>
<dbReference type="EC" id="4.2.1.9" evidence="14 15"/>
<feature type="binding site" description="via carbamate group" evidence="15">
    <location>
        <position position="123"/>
    </location>
    <ligand>
        <name>Mg(2+)</name>
        <dbReference type="ChEBI" id="CHEBI:18420"/>
    </ligand>
</feature>
<evidence type="ECO:0000256" key="13">
    <source>
        <dbReference type="ARBA" id="ARBA00029437"/>
    </source>
</evidence>
<evidence type="ECO:0000256" key="5">
    <source>
        <dbReference type="ARBA" id="ARBA00022723"/>
    </source>
</evidence>
<evidence type="ECO:0000256" key="4">
    <source>
        <dbReference type="ARBA" id="ARBA00022714"/>
    </source>
</evidence>
<dbReference type="InterPro" id="IPR000581">
    <property type="entry name" value="ILV_EDD_N"/>
</dbReference>
<dbReference type="PROSITE" id="PS00887">
    <property type="entry name" value="ILVD_EDD_2"/>
    <property type="match status" value="1"/>
</dbReference>
<keyword evidence="3 15" id="KW-0028">Amino-acid biosynthesis</keyword>
<feature type="modified residue" description="N6-carboxylysine" evidence="15">
    <location>
        <position position="123"/>
    </location>
</feature>
<evidence type="ECO:0000256" key="2">
    <source>
        <dbReference type="ARBA" id="ARBA00006486"/>
    </source>
</evidence>
<evidence type="ECO:0000313" key="19">
    <source>
        <dbReference type="Proteomes" id="UP000198828"/>
    </source>
</evidence>
<dbReference type="PROSITE" id="PS00886">
    <property type="entry name" value="ILVD_EDD_1"/>
    <property type="match status" value="1"/>
</dbReference>
<comment type="function">
    <text evidence="15">Functions in the biosynthesis of branched-chain amino acids. Catalyzes the dehydration of (2R,3R)-2,3-dihydroxy-3-methylpentanoate (2,3-dihydroxy-3-methylvalerate) into 2-oxo-3-methylpentanoate (2-oxo-3-methylvalerate) and of (2R)-2,3-dihydroxy-3-methylbutanoate (2,3-dihydroxyisovalerate) into 2-oxo-3-methylbutanoate (2-oxoisovalerate), the penultimate precursor to L-isoleucine and L-valine, respectively.</text>
</comment>
<dbReference type="GO" id="GO:0004160">
    <property type="term" value="F:dihydroxy-acid dehydratase activity"/>
    <property type="evidence" value="ECO:0007669"/>
    <property type="project" value="UniProtKB-UniRule"/>
</dbReference>
<gene>
    <name evidence="15" type="primary">ilvD</name>
    <name evidence="18" type="ORF">SAMN05660923_00179</name>
</gene>
<dbReference type="UniPathway" id="UPA00047">
    <property type="reaction ID" value="UER00057"/>
</dbReference>
<evidence type="ECO:0000256" key="6">
    <source>
        <dbReference type="ARBA" id="ARBA00022842"/>
    </source>
</evidence>
<feature type="domain" description="Dihydroxy-acid/6-phosphogluconate dehydratase C-terminal" evidence="17">
    <location>
        <begin position="358"/>
        <end position="549"/>
    </location>
</feature>
<evidence type="ECO:0000313" key="18">
    <source>
        <dbReference type="EMBL" id="SDW08125.1"/>
    </source>
</evidence>
<dbReference type="GO" id="GO:0005829">
    <property type="term" value="C:cytosol"/>
    <property type="evidence" value="ECO:0007669"/>
    <property type="project" value="TreeGrafter"/>
</dbReference>
<evidence type="ECO:0000256" key="3">
    <source>
        <dbReference type="ARBA" id="ARBA00022605"/>
    </source>
</evidence>
<dbReference type="InterPro" id="IPR020558">
    <property type="entry name" value="DiOHA_6PGluconate_deHydtase_CS"/>
</dbReference>
<dbReference type="InterPro" id="IPR037237">
    <property type="entry name" value="IlvD/EDD_N"/>
</dbReference>
<comment type="subunit">
    <text evidence="15">Homodimer.</text>
</comment>
<feature type="binding site" evidence="15">
    <location>
        <position position="81"/>
    </location>
    <ligand>
        <name>Mg(2+)</name>
        <dbReference type="ChEBI" id="CHEBI:18420"/>
    </ligand>
</feature>
<keyword evidence="10 15" id="KW-0100">Branched-chain amino acid biosynthesis</keyword>
<comment type="cofactor">
    <cofactor evidence="15">
        <name>[2Fe-2S] cluster</name>
        <dbReference type="ChEBI" id="CHEBI:190135"/>
    </cofactor>
    <text evidence="15">Binds 1 [2Fe-2S] cluster per subunit. This cluster acts as a Lewis acid cofactor.</text>
</comment>
<comment type="catalytic activity">
    <reaction evidence="15">
        <text>(2R,3R)-2,3-dihydroxy-3-methylpentanoate = (S)-3-methyl-2-oxopentanoate + H2O</text>
        <dbReference type="Rhea" id="RHEA:27694"/>
        <dbReference type="ChEBI" id="CHEBI:15377"/>
        <dbReference type="ChEBI" id="CHEBI:35146"/>
        <dbReference type="ChEBI" id="CHEBI:49258"/>
        <dbReference type="EC" id="4.2.1.9"/>
    </reaction>
</comment>
<evidence type="ECO:0000256" key="1">
    <source>
        <dbReference type="ARBA" id="ARBA00001946"/>
    </source>
</evidence>
<dbReference type="RefSeq" id="WP_093749917.1">
    <property type="nucleotide sequence ID" value="NZ_FNNG01000001.1"/>
</dbReference>
<name>A0A1H2QM10_9FIRM</name>
<keyword evidence="19" id="KW-1185">Reference proteome</keyword>
<comment type="similarity">
    <text evidence="2 15">Belongs to the IlvD/Edd family.</text>
</comment>
<dbReference type="GO" id="GO:0000287">
    <property type="term" value="F:magnesium ion binding"/>
    <property type="evidence" value="ECO:0007669"/>
    <property type="project" value="UniProtKB-UniRule"/>
</dbReference>
<keyword evidence="5 15" id="KW-0479">Metal-binding</keyword>
<dbReference type="Pfam" id="PF24877">
    <property type="entry name" value="ILV_EDD_C"/>
    <property type="match status" value="1"/>
</dbReference>
<comment type="caution">
    <text evidence="15">Lacks conserved residue(s) required for the propagation of feature annotation.</text>
</comment>
<feature type="active site" description="Proton acceptor" evidence="15">
    <location>
        <position position="468"/>
    </location>
</feature>
<proteinExistence type="inferred from homology"/>
<keyword evidence="4 15" id="KW-0001">2Fe-2S</keyword>
<dbReference type="SUPFAM" id="SSF143975">
    <property type="entry name" value="IlvD/EDD N-terminal domain-like"/>
    <property type="match status" value="1"/>
</dbReference>
<keyword evidence="9 15" id="KW-0456">Lyase</keyword>
<keyword evidence="8 15" id="KW-0411">Iron-sulfur</keyword>
<protein>
    <recommendedName>
        <fullName evidence="14 15">Dihydroxy-acid dehydratase</fullName>
        <shortName evidence="15">DAD</shortName>
        <ecNumber evidence="14 15">4.2.1.9</ecNumber>
    </recommendedName>
</protein>
<sequence length="552" mass="59508">MEARRSSKLFDGVAGAYPRSLYKSMGFQDRDFSKPLIGIVNSWAETNPGHYHLRELSKYVKNGIWVNGGIPVEFNTIAPCDGIAQGKGMHSILPSRDIICASIELMVEANQFDGLVMLCSCDKIVPGMLMAAASLDLPTIFVTGGPMEPFNHNGTDLILSDVKEAMGQYKAGLISEEEFQLIEDNTCQTCGACGMMGTANTMGTAVEAVGLSLPGCGTISAVASSRLRLARMSGERIVDMVREDLRISKILTKENLINMIKYVLAIGGSSNAVLHIPAIAKQLGIDLAMDVFDELSSTTPLLAKFKPASPYTLKDFHQVGGVQALLKVLSPLLVTDIITVTGKTIAENIKDVPLVENEIIYSMDKPLAKEGGIAVLKGNLAPLGAVVKQSGVSEKMMVHRGPAKVANSEEEVRDMLMEGRVKERDVLVIRYEGPKGGPGMRELSIPAALLVGMGLGDSVALITDGRFSGATRGPCIGYVTPEAADGGPLAIVEDGDIVYIDIPNRVINIEISDEEIENRLKNWTYQPKDNLKGFLKIYHKYVTSAREGATIY</sequence>
<dbReference type="InterPro" id="IPR004404">
    <property type="entry name" value="DihydroxyA_deHydtase"/>
</dbReference>
<reference evidence="18 19" key="1">
    <citation type="submission" date="2016-10" db="EMBL/GenBank/DDBJ databases">
        <authorList>
            <person name="de Groot N.N."/>
        </authorList>
    </citation>
    <scope>NUCLEOTIDE SEQUENCE [LARGE SCALE GENOMIC DNA]</scope>
    <source>
        <strain evidence="18 19">DSM 23310</strain>
    </source>
</reference>
<dbReference type="InterPro" id="IPR042096">
    <property type="entry name" value="Dihydro-acid_dehy_C"/>
</dbReference>
<dbReference type="HAMAP" id="MF_00012">
    <property type="entry name" value="IlvD"/>
    <property type="match status" value="1"/>
</dbReference>
<evidence type="ECO:0000256" key="10">
    <source>
        <dbReference type="ARBA" id="ARBA00023304"/>
    </source>
</evidence>
<dbReference type="InterPro" id="IPR056740">
    <property type="entry name" value="ILV_EDD_C"/>
</dbReference>
<dbReference type="NCBIfam" id="TIGR00110">
    <property type="entry name" value="ilvD"/>
    <property type="match status" value="1"/>
</dbReference>
<evidence type="ECO:0000259" key="17">
    <source>
        <dbReference type="Pfam" id="PF24877"/>
    </source>
</evidence>
<evidence type="ECO:0000259" key="16">
    <source>
        <dbReference type="Pfam" id="PF00920"/>
    </source>
</evidence>
<dbReference type="AlphaFoldDB" id="A0A1H2QM10"/>
<dbReference type="OrthoDB" id="9807077at2"/>
<evidence type="ECO:0000256" key="9">
    <source>
        <dbReference type="ARBA" id="ARBA00023239"/>
    </source>
</evidence>